<dbReference type="EC" id="3.1.3.-" evidence="7"/>
<evidence type="ECO:0000256" key="6">
    <source>
        <dbReference type="ARBA" id="ARBA00031828"/>
    </source>
</evidence>
<keyword evidence="5 7" id="KW-0119">Carbohydrate metabolism</keyword>
<keyword evidence="2 7" id="KW-0963">Cytoplasm</keyword>
<evidence type="ECO:0000256" key="3">
    <source>
        <dbReference type="ARBA" id="ARBA00022723"/>
    </source>
</evidence>
<dbReference type="InterPro" id="IPR004446">
    <property type="entry name" value="Heptose_bisP_phosphatase"/>
</dbReference>
<evidence type="ECO:0000256" key="1">
    <source>
        <dbReference type="ARBA" id="ARBA00004496"/>
    </source>
</evidence>
<dbReference type="Gene3D" id="3.40.50.1000">
    <property type="entry name" value="HAD superfamily/HAD-like"/>
    <property type="match status" value="1"/>
</dbReference>
<dbReference type="InterPro" id="IPR023214">
    <property type="entry name" value="HAD_sf"/>
</dbReference>
<name>A0ABV2RCX1_9CAUL</name>
<keyword evidence="4 7" id="KW-0378">Hydrolase</keyword>
<dbReference type="NCBIfam" id="TIGR01656">
    <property type="entry name" value="Histidinol-ppas"/>
    <property type="match status" value="1"/>
</dbReference>
<evidence type="ECO:0000256" key="5">
    <source>
        <dbReference type="ARBA" id="ARBA00023277"/>
    </source>
</evidence>
<dbReference type="RefSeq" id="WP_354089079.1">
    <property type="nucleotide sequence ID" value="NZ_JBEPTF010000002.1"/>
</dbReference>
<keyword evidence="9" id="KW-1185">Reference proteome</keyword>
<reference evidence="8 9" key="1">
    <citation type="submission" date="2024-06" db="EMBL/GenBank/DDBJ databases">
        <title>Sorghum-associated microbial communities from plants grown in Nebraska, USA.</title>
        <authorList>
            <person name="Schachtman D."/>
        </authorList>
    </citation>
    <scope>NUCLEOTIDE SEQUENCE [LARGE SCALE GENOMIC DNA]</scope>
    <source>
        <strain evidence="8 9">2814</strain>
    </source>
</reference>
<comment type="similarity">
    <text evidence="7">Belongs to the gmhB family.</text>
</comment>
<dbReference type="PIRSF" id="PIRSF004682">
    <property type="entry name" value="GmhB"/>
    <property type="match status" value="1"/>
</dbReference>
<evidence type="ECO:0000256" key="4">
    <source>
        <dbReference type="ARBA" id="ARBA00022801"/>
    </source>
</evidence>
<evidence type="ECO:0000256" key="2">
    <source>
        <dbReference type="ARBA" id="ARBA00022490"/>
    </source>
</evidence>
<comment type="subcellular location">
    <subcellularLocation>
        <location evidence="1 7">Cytoplasm</location>
    </subcellularLocation>
</comment>
<dbReference type="SUPFAM" id="SSF56784">
    <property type="entry name" value="HAD-like"/>
    <property type="match status" value="1"/>
</dbReference>
<dbReference type="NCBIfam" id="TIGR01662">
    <property type="entry name" value="HAD-SF-IIIA"/>
    <property type="match status" value="1"/>
</dbReference>
<comment type="caution">
    <text evidence="8">The sequence shown here is derived from an EMBL/GenBank/DDBJ whole genome shotgun (WGS) entry which is preliminary data.</text>
</comment>
<organism evidence="8 9">
    <name type="scientific">Brevundimonas faecalis</name>
    <dbReference type="NCBI Taxonomy" id="947378"/>
    <lineage>
        <taxon>Bacteria</taxon>
        <taxon>Pseudomonadati</taxon>
        <taxon>Pseudomonadota</taxon>
        <taxon>Alphaproteobacteria</taxon>
        <taxon>Caulobacterales</taxon>
        <taxon>Caulobacteraceae</taxon>
        <taxon>Brevundimonas</taxon>
    </lineage>
</organism>
<dbReference type="EMBL" id="JBEPTF010000002">
    <property type="protein sequence ID" value="MET4684123.1"/>
    <property type="molecule type" value="Genomic_DNA"/>
</dbReference>
<dbReference type="CDD" id="cd07503">
    <property type="entry name" value="HAD_HisB-N"/>
    <property type="match status" value="1"/>
</dbReference>
<accession>A0ABV2RCX1</accession>
<evidence type="ECO:0000256" key="7">
    <source>
        <dbReference type="PIRNR" id="PIRNR004682"/>
    </source>
</evidence>
<sequence>MSRAAKRPAAFLDRDGVLIFDSGYPHAPEHLRLMPGAAQAVRRLNEAGYVTVIVTNQSGVARGMFSEETMHGFNHMLIERLAEEGGRIDAVYACPFHEEAVEARYRHPDHPDRKPNPGMLLRAIAEHGLDSSLSLMIGDKGSDMEAARRAGVVGHRFTEGDDLDQFVAGLLTG</sequence>
<dbReference type="Proteomes" id="UP001549313">
    <property type="component" value="Unassembled WGS sequence"/>
</dbReference>
<proteinExistence type="inferred from homology"/>
<dbReference type="InterPro" id="IPR006543">
    <property type="entry name" value="Histidinol-phos"/>
</dbReference>
<dbReference type="InterPro" id="IPR036412">
    <property type="entry name" value="HAD-like_sf"/>
</dbReference>
<keyword evidence="3" id="KW-0479">Metal-binding</keyword>
<dbReference type="InterPro" id="IPR006549">
    <property type="entry name" value="HAD-SF_hydro_IIIA"/>
</dbReference>
<dbReference type="GO" id="GO:0034200">
    <property type="term" value="F:D-glycero-beta-D-manno-heptose 1,7-bisphosphate 7-phosphatase activity"/>
    <property type="evidence" value="ECO:0007669"/>
    <property type="project" value="UniProtKB-EC"/>
</dbReference>
<dbReference type="PANTHER" id="PTHR42891">
    <property type="entry name" value="D-GLYCERO-BETA-D-MANNO-HEPTOSE-1,7-BISPHOSPHATE 7-PHOSPHATASE"/>
    <property type="match status" value="1"/>
</dbReference>
<gene>
    <name evidence="8" type="ORF">ABIE19_002053</name>
</gene>
<protein>
    <recommendedName>
        <fullName evidence="6 7">D,D-heptose 1,7-bisphosphate phosphatase</fullName>
        <ecNumber evidence="7">3.1.3.-</ecNumber>
    </recommendedName>
</protein>
<dbReference type="PANTHER" id="PTHR42891:SF1">
    <property type="entry name" value="D-GLYCERO-BETA-D-MANNO-HEPTOSE-1,7-BISPHOSPHATE 7-PHOSPHATASE"/>
    <property type="match status" value="1"/>
</dbReference>
<dbReference type="Pfam" id="PF00702">
    <property type="entry name" value="Hydrolase"/>
    <property type="match status" value="1"/>
</dbReference>
<evidence type="ECO:0000313" key="8">
    <source>
        <dbReference type="EMBL" id="MET4684123.1"/>
    </source>
</evidence>
<evidence type="ECO:0000313" key="9">
    <source>
        <dbReference type="Proteomes" id="UP001549313"/>
    </source>
</evidence>